<name>A0ACB7ZGF3_9ERIC</name>
<evidence type="ECO:0000313" key="1">
    <source>
        <dbReference type="EMBL" id="KAH7864859.1"/>
    </source>
</evidence>
<evidence type="ECO:0000313" key="2">
    <source>
        <dbReference type="Proteomes" id="UP000828048"/>
    </source>
</evidence>
<proteinExistence type="predicted"/>
<sequence length="170" mass="18705">MDPYEFFKIAPNPDGSLTRLQPVPSLPPTPTPTPTQNPSIPQLALSKDIPLNATAATFLRLFRPLHPPPPPTKLPLIIYFHGGGFVLFSATSHPFHQLCSAVSAQTPALVLSIEYRLAPEHRLPAAYDDAVDAMTWLRDQALGVNGCDECLKESGGFDRVFLMGKWEIKF</sequence>
<dbReference type="EMBL" id="CM037162">
    <property type="protein sequence ID" value="KAH7864859.1"/>
    <property type="molecule type" value="Genomic_DNA"/>
</dbReference>
<accession>A0ACB7ZGF3</accession>
<gene>
    <name evidence="1" type="ORF">Vadar_034693</name>
</gene>
<protein>
    <submittedName>
        <fullName evidence="1">Uncharacterized protein</fullName>
    </submittedName>
</protein>
<organism evidence="1 2">
    <name type="scientific">Vaccinium darrowii</name>
    <dbReference type="NCBI Taxonomy" id="229202"/>
    <lineage>
        <taxon>Eukaryota</taxon>
        <taxon>Viridiplantae</taxon>
        <taxon>Streptophyta</taxon>
        <taxon>Embryophyta</taxon>
        <taxon>Tracheophyta</taxon>
        <taxon>Spermatophyta</taxon>
        <taxon>Magnoliopsida</taxon>
        <taxon>eudicotyledons</taxon>
        <taxon>Gunneridae</taxon>
        <taxon>Pentapetalae</taxon>
        <taxon>asterids</taxon>
        <taxon>Ericales</taxon>
        <taxon>Ericaceae</taxon>
        <taxon>Vaccinioideae</taxon>
        <taxon>Vaccinieae</taxon>
        <taxon>Vaccinium</taxon>
    </lineage>
</organism>
<keyword evidence="2" id="KW-1185">Reference proteome</keyword>
<dbReference type="Proteomes" id="UP000828048">
    <property type="component" value="Chromosome 12"/>
</dbReference>
<reference evidence="1 2" key="1">
    <citation type="journal article" date="2021" name="Hortic Res">
        <title>High-quality reference genome and annotation aids understanding of berry development for evergreen blueberry (Vaccinium darrowii).</title>
        <authorList>
            <person name="Yu J."/>
            <person name="Hulse-Kemp A.M."/>
            <person name="Babiker E."/>
            <person name="Staton M."/>
        </authorList>
    </citation>
    <scope>NUCLEOTIDE SEQUENCE [LARGE SCALE GENOMIC DNA]</scope>
    <source>
        <strain evidence="2">cv. NJ 8807/NJ 8810</strain>
        <tissue evidence="1">Young leaf</tissue>
    </source>
</reference>
<comment type="caution">
    <text evidence="1">The sequence shown here is derived from an EMBL/GenBank/DDBJ whole genome shotgun (WGS) entry which is preliminary data.</text>
</comment>